<dbReference type="GO" id="GO:0010024">
    <property type="term" value="P:phytochromobilin biosynthetic process"/>
    <property type="evidence" value="ECO:0007669"/>
    <property type="project" value="TreeGrafter"/>
</dbReference>
<proteinExistence type="inferred from homology"/>
<evidence type="ECO:0000313" key="7">
    <source>
        <dbReference type="EMBL" id="KAE9588428.1"/>
    </source>
</evidence>
<dbReference type="GO" id="GO:0015979">
    <property type="term" value="P:photosynthesis"/>
    <property type="evidence" value="ECO:0007669"/>
    <property type="project" value="UniProtKB-KW"/>
</dbReference>
<keyword evidence="3" id="KW-0150">Chloroplast</keyword>
<dbReference type="EMBL" id="WOCE01000022">
    <property type="protein sequence ID" value="KAE9588428.1"/>
    <property type="molecule type" value="Genomic_DNA"/>
</dbReference>
<sequence>MLLMAKPIQQLYCFSSSLNPNSLLSKTSTTTNSPSQIRCCFASSVNSPPPVLKKRNRYRKMYPGESTGITEEMRFVAMKLRNTKAQDRGEGEEGDSDTWQPSMEGFINYLVDSKLVFDTVERIVDESENVSYAYFRRTGLERSEGLSKDLEGFKEQGIVIPNPSSPGLTYAEYLEELGERSAPLFLSHFYNIYFSHISGGQVIAKQVSKSLLEGKELEFYRWEGEVTELLKGVRENLNMLSEHWSRDEKNRCLKETTKSFRHMGQIVRLIIL</sequence>
<dbReference type="GO" id="GO:0006788">
    <property type="term" value="P:heme oxidation"/>
    <property type="evidence" value="ECO:0007669"/>
    <property type="project" value="InterPro"/>
</dbReference>
<keyword evidence="8" id="KW-1185">Reference proteome</keyword>
<organism evidence="7 8">
    <name type="scientific">Lupinus albus</name>
    <name type="common">White lupine</name>
    <name type="synonym">Lupinus termis</name>
    <dbReference type="NCBI Taxonomy" id="3870"/>
    <lineage>
        <taxon>Eukaryota</taxon>
        <taxon>Viridiplantae</taxon>
        <taxon>Streptophyta</taxon>
        <taxon>Embryophyta</taxon>
        <taxon>Tracheophyta</taxon>
        <taxon>Spermatophyta</taxon>
        <taxon>Magnoliopsida</taxon>
        <taxon>eudicotyledons</taxon>
        <taxon>Gunneridae</taxon>
        <taxon>Pentapetalae</taxon>
        <taxon>rosids</taxon>
        <taxon>fabids</taxon>
        <taxon>Fabales</taxon>
        <taxon>Fabaceae</taxon>
        <taxon>Papilionoideae</taxon>
        <taxon>50 kb inversion clade</taxon>
        <taxon>genistoids sensu lato</taxon>
        <taxon>core genistoids</taxon>
        <taxon>Genisteae</taxon>
        <taxon>Lupinus</taxon>
    </lineage>
</organism>
<dbReference type="AlphaFoldDB" id="A0A6A4NPC4"/>
<dbReference type="GO" id="GO:0009507">
    <property type="term" value="C:chloroplast"/>
    <property type="evidence" value="ECO:0007669"/>
    <property type="project" value="UniProtKB-SubCell"/>
</dbReference>
<reference evidence="8" key="1">
    <citation type="journal article" date="2020" name="Nat. Commun.">
        <title>Genome sequence of the cluster root forming white lupin.</title>
        <authorList>
            <person name="Hufnagel B."/>
            <person name="Marques A."/>
            <person name="Soriano A."/>
            <person name="Marques L."/>
            <person name="Divol F."/>
            <person name="Doumas P."/>
            <person name="Sallet E."/>
            <person name="Mancinotti D."/>
            <person name="Carrere S."/>
            <person name="Marande W."/>
            <person name="Arribat S."/>
            <person name="Keller J."/>
            <person name="Huneau C."/>
            <person name="Blein T."/>
            <person name="Aime D."/>
            <person name="Laguerre M."/>
            <person name="Taylor J."/>
            <person name="Schubert V."/>
            <person name="Nelson M."/>
            <person name="Geu-Flores F."/>
            <person name="Crespi M."/>
            <person name="Gallardo-Guerrero K."/>
            <person name="Delaux P.-M."/>
            <person name="Salse J."/>
            <person name="Berges H."/>
            <person name="Guyot R."/>
            <person name="Gouzy J."/>
            <person name="Peret B."/>
        </authorList>
    </citation>
    <scope>NUCLEOTIDE SEQUENCE [LARGE SCALE GENOMIC DNA]</scope>
    <source>
        <strain evidence="8">cv. Amiga</strain>
    </source>
</reference>
<keyword evidence="4" id="KW-0602">Photosynthesis</keyword>
<dbReference type="Pfam" id="PF01126">
    <property type="entry name" value="Heme_oxygenase"/>
    <property type="match status" value="1"/>
</dbReference>
<dbReference type="PANTHER" id="PTHR35703:SF1">
    <property type="entry name" value="INACTIVE HEME OXYGENASE 2, CHLOROPLASTIC-RELATED"/>
    <property type="match status" value="1"/>
</dbReference>
<dbReference type="InterPro" id="IPR002051">
    <property type="entry name" value="Haem_Oase"/>
</dbReference>
<accession>A0A6A4NPC4</accession>
<comment type="caution">
    <text evidence="7">The sequence shown here is derived from an EMBL/GenBank/DDBJ whole genome shotgun (WGS) entry which is preliminary data.</text>
</comment>
<dbReference type="InterPro" id="IPR016951">
    <property type="entry name" value="Haem_Oase_decyc_pln"/>
</dbReference>
<dbReference type="InterPro" id="IPR016084">
    <property type="entry name" value="Haem_Oase-like_multi-hlx"/>
</dbReference>
<evidence type="ECO:0000256" key="2">
    <source>
        <dbReference type="ARBA" id="ARBA00006134"/>
    </source>
</evidence>
<name>A0A6A4NPC4_LUPAL</name>
<dbReference type="GO" id="GO:0004392">
    <property type="term" value="F:heme oxygenase (decyclizing) activity"/>
    <property type="evidence" value="ECO:0007669"/>
    <property type="project" value="InterPro"/>
</dbReference>
<keyword evidence="5" id="KW-0934">Plastid</keyword>
<dbReference type="OrthoDB" id="652091at2759"/>
<evidence type="ECO:0000313" key="8">
    <source>
        <dbReference type="Proteomes" id="UP000447434"/>
    </source>
</evidence>
<dbReference type="SUPFAM" id="SSF48613">
    <property type="entry name" value="Heme oxygenase-like"/>
    <property type="match status" value="1"/>
</dbReference>
<dbReference type="Proteomes" id="UP000447434">
    <property type="component" value="Chromosome 22"/>
</dbReference>
<dbReference type="PANTHER" id="PTHR35703">
    <property type="entry name" value="HEME OXYGENASE 1, CHLOROPLASTIC-RELATED"/>
    <property type="match status" value="1"/>
</dbReference>
<evidence type="ECO:0000256" key="4">
    <source>
        <dbReference type="ARBA" id="ARBA00022531"/>
    </source>
</evidence>
<dbReference type="InterPro" id="IPR016053">
    <property type="entry name" value="Haem_Oase-like"/>
</dbReference>
<comment type="subcellular location">
    <subcellularLocation>
        <location evidence="1">Plastid</location>
        <location evidence="1">Chloroplast</location>
    </subcellularLocation>
</comment>
<evidence type="ECO:0000256" key="5">
    <source>
        <dbReference type="ARBA" id="ARBA00022640"/>
    </source>
</evidence>
<comment type="similarity">
    <text evidence="2">Belongs to the heme oxygenase family.</text>
</comment>
<protein>
    <submittedName>
        <fullName evidence="7">Putative Heme oxygenase (Biliverdin-producing)</fullName>
    </submittedName>
</protein>
<dbReference type="Gene3D" id="1.20.910.10">
    <property type="entry name" value="Heme oxygenase-like"/>
    <property type="match status" value="1"/>
</dbReference>
<evidence type="ECO:0000256" key="3">
    <source>
        <dbReference type="ARBA" id="ARBA00022528"/>
    </source>
</evidence>
<gene>
    <name evidence="7" type="ORF">Lalb_Chr22g0355221</name>
</gene>
<keyword evidence="6" id="KW-0809">Transit peptide</keyword>
<evidence type="ECO:0000256" key="6">
    <source>
        <dbReference type="ARBA" id="ARBA00022946"/>
    </source>
</evidence>
<evidence type="ECO:0000256" key="1">
    <source>
        <dbReference type="ARBA" id="ARBA00004229"/>
    </source>
</evidence>
<dbReference type="CDD" id="cd19165">
    <property type="entry name" value="HemeO"/>
    <property type="match status" value="1"/>
</dbReference>